<organism evidence="1 2">
    <name type="scientific">Runella slithyformis (strain ATCC 29530 / DSM 19594 / LMG 11500 / NCIMB 11436 / LSU 4)</name>
    <dbReference type="NCBI Taxonomy" id="761193"/>
    <lineage>
        <taxon>Bacteria</taxon>
        <taxon>Pseudomonadati</taxon>
        <taxon>Bacteroidota</taxon>
        <taxon>Cytophagia</taxon>
        <taxon>Cytophagales</taxon>
        <taxon>Spirosomataceae</taxon>
        <taxon>Runella</taxon>
    </lineage>
</organism>
<dbReference type="AlphaFoldDB" id="A0A7U4E3Y2"/>
<protein>
    <submittedName>
        <fullName evidence="1">Uncharacterized protein</fullName>
    </submittedName>
</protein>
<proteinExistence type="predicted"/>
<dbReference type="RefSeq" id="WP_013926226.1">
    <property type="nucleotide sequence ID" value="NC_015703.1"/>
</dbReference>
<evidence type="ECO:0000313" key="2">
    <source>
        <dbReference type="Proteomes" id="UP000000493"/>
    </source>
</evidence>
<accession>A0A7U4E3Y2</accession>
<dbReference type="EMBL" id="CP002859">
    <property type="protein sequence ID" value="AEI46901.1"/>
    <property type="molecule type" value="Genomic_DNA"/>
</dbReference>
<dbReference type="KEGG" id="rsi:Runsl_0454"/>
<name>A0A7U4E3Y2_RUNSL</name>
<evidence type="ECO:0000313" key="1">
    <source>
        <dbReference type="EMBL" id="AEI46901.1"/>
    </source>
</evidence>
<reference evidence="1 2" key="2">
    <citation type="journal article" date="2012" name="Stand. Genomic Sci.">
        <title>Complete genome sequence of the aquatic bacterium Runella slithyformis type strain (LSU 4(T)).</title>
        <authorList>
            <person name="Copeland A."/>
            <person name="Zhang X."/>
            <person name="Misra M."/>
            <person name="Lapidus A."/>
            <person name="Nolan M."/>
            <person name="Lucas S."/>
            <person name="Deshpande S."/>
            <person name="Cheng J.F."/>
            <person name="Tapia R."/>
            <person name="Goodwin L.A."/>
            <person name="Pitluck S."/>
            <person name="Liolios K."/>
            <person name="Pagani I."/>
            <person name="Ivanova N."/>
            <person name="Mikhailova N."/>
            <person name="Pati A."/>
            <person name="Chen A."/>
            <person name="Palaniappan K."/>
            <person name="Land M."/>
            <person name="Hauser L."/>
            <person name="Pan C."/>
            <person name="Jeffries C.D."/>
            <person name="Detter J.C."/>
            <person name="Brambilla E.M."/>
            <person name="Rohde M."/>
            <person name="Djao O.D."/>
            <person name="Goker M."/>
            <person name="Sikorski J."/>
            <person name="Tindall B.J."/>
            <person name="Woyke T."/>
            <person name="Bristow J."/>
            <person name="Eisen J.A."/>
            <person name="Markowitz V."/>
            <person name="Hugenholtz P."/>
            <person name="Kyrpides N.C."/>
            <person name="Klenk H.P."/>
            <person name="Mavromatis K."/>
        </authorList>
    </citation>
    <scope>NUCLEOTIDE SEQUENCE [LARGE SCALE GENOMIC DNA]</scope>
    <source>
        <strain evidence="2">ATCC 29530 / DSM 19594 / LMG 11500 / NCIMB 11436 / LSU 4</strain>
    </source>
</reference>
<gene>
    <name evidence="1" type="ordered locus">Runsl_0454</name>
</gene>
<reference evidence="2" key="1">
    <citation type="submission" date="2011-06" db="EMBL/GenBank/DDBJ databases">
        <title>The complete genome of chromosome of Runella slithyformis DSM 19594.</title>
        <authorList>
            <consortium name="US DOE Joint Genome Institute (JGI-PGF)"/>
            <person name="Lucas S."/>
            <person name="Han J."/>
            <person name="Lapidus A."/>
            <person name="Bruce D."/>
            <person name="Goodwin L."/>
            <person name="Pitluck S."/>
            <person name="Peters L."/>
            <person name="Kyrpides N."/>
            <person name="Mavromatis K."/>
            <person name="Ivanova N."/>
            <person name="Ovchinnikova G."/>
            <person name="Zhang X."/>
            <person name="Misra M."/>
            <person name="Detter J.C."/>
            <person name="Tapia R."/>
            <person name="Han C."/>
            <person name="Land M."/>
            <person name="Hauser L."/>
            <person name="Markowitz V."/>
            <person name="Cheng J.-F."/>
            <person name="Hugenholtz P."/>
            <person name="Woyke T."/>
            <person name="Wu D."/>
            <person name="Tindall B."/>
            <person name="Faehrich R."/>
            <person name="Brambilla E."/>
            <person name="Klenk H.-P."/>
            <person name="Eisen J.A."/>
        </authorList>
    </citation>
    <scope>NUCLEOTIDE SEQUENCE [LARGE SCALE GENOMIC DNA]</scope>
    <source>
        <strain evidence="2">ATCC 29530 / DSM 19594 / LMG 11500 / NCIMB 11436 / LSU 4</strain>
    </source>
</reference>
<dbReference type="Proteomes" id="UP000000493">
    <property type="component" value="Chromosome"/>
</dbReference>
<sequence>MEIEYYERDGINFLTANAVAYLMEQKLIVEAPKGGLILGPSHNEGGVNVFRWENDEFPIVAEFEGWEYLANPFFTAQYSQQLEAINSEFDGTAPFTEYEIPSNIQLLDLRPNQQGLRKWLILGKAAQWIINRHSTQKHLDWLHKTNQEIWGSMVGS</sequence>
<keyword evidence="2" id="KW-1185">Reference proteome</keyword>